<accession>A0AB39NBY0</accession>
<protein>
    <submittedName>
        <fullName evidence="4">Tetratricopeptide repeat protein</fullName>
    </submittedName>
</protein>
<organism evidence="4">
    <name type="scientific">Streptomyces sp. R11</name>
    <dbReference type="NCBI Taxonomy" id="3238625"/>
    <lineage>
        <taxon>Bacteria</taxon>
        <taxon>Bacillati</taxon>
        <taxon>Actinomycetota</taxon>
        <taxon>Actinomycetes</taxon>
        <taxon>Kitasatosporales</taxon>
        <taxon>Streptomycetaceae</taxon>
        <taxon>Streptomyces</taxon>
    </lineage>
</organism>
<dbReference type="GO" id="GO:0042802">
    <property type="term" value="F:identical protein binding"/>
    <property type="evidence" value="ECO:0007669"/>
    <property type="project" value="InterPro"/>
</dbReference>
<dbReference type="EMBL" id="CP163432">
    <property type="protein sequence ID" value="XDQ15940.1"/>
    <property type="molecule type" value="Genomic_DNA"/>
</dbReference>
<evidence type="ECO:0000313" key="4">
    <source>
        <dbReference type="EMBL" id="XDQ15940.1"/>
    </source>
</evidence>
<dbReference type="Pfam" id="PF13424">
    <property type="entry name" value="TPR_12"/>
    <property type="match status" value="2"/>
</dbReference>
<evidence type="ECO:0000256" key="1">
    <source>
        <dbReference type="ARBA" id="ARBA00022737"/>
    </source>
</evidence>
<keyword evidence="2 3" id="KW-0802">TPR repeat</keyword>
<dbReference type="SUPFAM" id="SSF48452">
    <property type="entry name" value="TPR-like"/>
    <property type="match status" value="3"/>
</dbReference>
<dbReference type="AlphaFoldDB" id="A0AB39NBY0"/>
<name>A0AB39NBY0_9ACTN</name>
<dbReference type="Pfam" id="PF07721">
    <property type="entry name" value="TPR_4"/>
    <property type="match status" value="1"/>
</dbReference>
<evidence type="ECO:0000256" key="2">
    <source>
        <dbReference type="ARBA" id="ARBA00022803"/>
    </source>
</evidence>
<dbReference type="PANTHER" id="PTHR45641">
    <property type="entry name" value="TETRATRICOPEPTIDE REPEAT PROTEIN (AFU_ORTHOLOGUE AFUA_6G03870)"/>
    <property type="match status" value="1"/>
</dbReference>
<dbReference type="SMART" id="SM00028">
    <property type="entry name" value="TPR"/>
    <property type="match status" value="4"/>
</dbReference>
<dbReference type="InterPro" id="IPR011717">
    <property type="entry name" value="TPR-4"/>
</dbReference>
<gene>
    <name evidence="4" type="ORF">AB5J55_43370</name>
</gene>
<keyword evidence="1" id="KW-0677">Repeat</keyword>
<proteinExistence type="predicted"/>
<feature type="repeat" description="TPR" evidence="3">
    <location>
        <begin position="127"/>
        <end position="160"/>
    </location>
</feature>
<dbReference type="PANTHER" id="PTHR45641:SF19">
    <property type="entry name" value="NEPHROCYSTIN-3"/>
    <property type="match status" value="1"/>
</dbReference>
<sequence length="358" mass="38433">MAELLTQAVALHRSGEPAQALDHARLAVSQAQSDHLPSAVVANALLIEGTLLAQTPAVEEAVAVLRTAQHAASADPGPGALHMQYHVSLALGRTLRTAGRYRDAEHELRRLLTFTEERLSPDSPETAFVLNELGMVHRYAGHFDEAAQIYQKALTLVETHVGPDSTEAAAVLHNLAGLAHARGDHRTADRLARQGIAIRVQADGPHSPSTAADRAAYAAILIDLHRVAEAQEILREVLAAYERLYGRDHYEVAVTLHNLAAAQAATGDHTGAAREFARAARIKMQVLGPRHPELATTLCNLAQVLLRAGDIHQARRHAIHCVDILESVVDPAHPTLAAARTLLASLDSNPAPDLTSDR</sequence>
<dbReference type="RefSeq" id="WP_369275864.1">
    <property type="nucleotide sequence ID" value="NZ_CP163432.1"/>
</dbReference>
<dbReference type="Pfam" id="PF13374">
    <property type="entry name" value="TPR_10"/>
    <property type="match status" value="2"/>
</dbReference>
<dbReference type="PROSITE" id="PS50005">
    <property type="entry name" value="TPR"/>
    <property type="match status" value="1"/>
</dbReference>
<dbReference type="InterPro" id="IPR011990">
    <property type="entry name" value="TPR-like_helical_dom_sf"/>
</dbReference>
<evidence type="ECO:0000256" key="3">
    <source>
        <dbReference type="PROSITE-ProRule" id="PRU00339"/>
    </source>
</evidence>
<reference evidence="4" key="1">
    <citation type="submission" date="2024-07" db="EMBL/GenBank/DDBJ databases">
        <authorList>
            <person name="Yu S.T."/>
        </authorList>
    </citation>
    <scope>NUCLEOTIDE SEQUENCE</scope>
    <source>
        <strain evidence="4">R11</strain>
    </source>
</reference>
<dbReference type="Gene3D" id="1.25.40.10">
    <property type="entry name" value="Tetratricopeptide repeat domain"/>
    <property type="match status" value="2"/>
</dbReference>
<dbReference type="InterPro" id="IPR019734">
    <property type="entry name" value="TPR_rpt"/>
</dbReference>